<dbReference type="GO" id="GO:0046872">
    <property type="term" value="F:metal ion binding"/>
    <property type="evidence" value="ECO:0007669"/>
    <property type="project" value="UniProtKB-KW"/>
</dbReference>
<dbReference type="Proteomes" id="UP000838878">
    <property type="component" value="Chromosome 8"/>
</dbReference>
<evidence type="ECO:0000256" key="2">
    <source>
        <dbReference type="ARBA" id="ARBA00005300"/>
    </source>
</evidence>
<dbReference type="CDD" id="cd09276">
    <property type="entry name" value="Rnase_HI_RT_non_LTR"/>
    <property type="match status" value="1"/>
</dbReference>
<dbReference type="GO" id="GO:0043137">
    <property type="term" value="P:DNA replication, removal of RNA primer"/>
    <property type="evidence" value="ECO:0007669"/>
    <property type="project" value="TreeGrafter"/>
</dbReference>
<organism evidence="9 10">
    <name type="scientific">Brenthis ino</name>
    <name type="common">lesser marbled fritillary</name>
    <dbReference type="NCBI Taxonomy" id="405034"/>
    <lineage>
        <taxon>Eukaryota</taxon>
        <taxon>Metazoa</taxon>
        <taxon>Ecdysozoa</taxon>
        <taxon>Arthropoda</taxon>
        <taxon>Hexapoda</taxon>
        <taxon>Insecta</taxon>
        <taxon>Pterygota</taxon>
        <taxon>Neoptera</taxon>
        <taxon>Endopterygota</taxon>
        <taxon>Lepidoptera</taxon>
        <taxon>Glossata</taxon>
        <taxon>Ditrysia</taxon>
        <taxon>Papilionoidea</taxon>
        <taxon>Nymphalidae</taxon>
        <taxon>Heliconiinae</taxon>
        <taxon>Argynnini</taxon>
        <taxon>Brenthis</taxon>
    </lineage>
</organism>
<keyword evidence="7" id="KW-0378">Hydrolase</keyword>
<keyword evidence="4" id="KW-0540">Nuclease</keyword>
<accession>A0A8J9YJS9</accession>
<dbReference type="Gene3D" id="3.30.420.10">
    <property type="entry name" value="Ribonuclease H-like superfamily/Ribonuclease H"/>
    <property type="match status" value="1"/>
</dbReference>
<evidence type="ECO:0000256" key="3">
    <source>
        <dbReference type="ARBA" id="ARBA00012180"/>
    </source>
</evidence>
<proteinExistence type="inferred from homology"/>
<feature type="domain" description="RNase H type-1" evidence="8">
    <location>
        <begin position="220"/>
        <end position="354"/>
    </location>
</feature>
<dbReference type="Pfam" id="PF00075">
    <property type="entry name" value="RNase_H"/>
    <property type="match status" value="1"/>
</dbReference>
<keyword evidence="6" id="KW-0255">Endonuclease</keyword>
<dbReference type="AlphaFoldDB" id="A0A8J9YJS9"/>
<comment type="catalytic activity">
    <reaction evidence="1">
        <text>Endonucleolytic cleavage to 5'-phosphomonoester.</text>
        <dbReference type="EC" id="3.1.26.4"/>
    </reaction>
</comment>
<dbReference type="InterPro" id="IPR050092">
    <property type="entry name" value="RNase_H"/>
</dbReference>
<dbReference type="PROSITE" id="PS50879">
    <property type="entry name" value="RNASE_H_1"/>
    <property type="match status" value="1"/>
</dbReference>
<evidence type="ECO:0000313" key="9">
    <source>
        <dbReference type="EMBL" id="CAH0730421.1"/>
    </source>
</evidence>
<dbReference type="EMBL" id="OV170228">
    <property type="protein sequence ID" value="CAH0730421.1"/>
    <property type="molecule type" value="Genomic_DNA"/>
</dbReference>
<evidence type="ECO:0000259" key="8">
    <source>
        <dbReference type="PROSITE" id="PS50879"/>
    </source>
</evidence>
<gene>
    <name evidence="9" type="ORF">BINO364_LOCUS15403</name>
</gene>
<dbReference type="SUPFAM" id="SSF53098">
    <property type="entry name" value="Ribonuclease H-like"/>
    <property type="match status" value="1"/>
</dbReference>
<evidence type="ECO:0000256" key="4">
    <source>
        <dbReference type="ARBA" id="ARBA00022722"/>
    </source>
</evidence>
<dbReference type="InterPro" id="IPR002156">
    <property type="entry name" value="RNaseH_domain"/>
</dbReference>
<dbReference type="EC" id="3.1.26.4" evidence="3"/>
<name>A0A8J9YJS9_9NEOP</name>
<evidence type="ECO:0000256" key="1">
    <source>
        <dbReference type="ARBA" id="ARBA00000077"/>
    </source>
</evidence>
<feature type="non-terminal residue" evidence="9">
    <location>
        <position position="517"/>
    </location>
</feature>
<evidence type="ECO:0000313" key="10">
    <source>
        <dbReference type="Proteomes" id="UP000838878"/>
    </source>
</evidence>
<keyword evidence="10" id="KW-1185">Reference proteome</keyword>
<keyword evidence="5" id="KW-0479">Metal-binding</keyword>
<comment type="similarity">
    <text evidence="2">Belongs to the RNase H family.</text>
</comment>
<dbReference type="OrthoDB" id="411871at2759"/>
<dbReference type="GO" id="GO:0004523">
    <property type="term" value="F:RNA-DNA hybrid ribonuclease activity"/>
    <property type="evidence" value="ECO:0007669"/>
    <property type="project" value="UniProtKB-EC"/>
</dbReference>
<dbReference type="GO" id="GO:0003676">
    <property type="term" value="F:nucleic acid binding"/>
    <property type="evidence" value="ECO:0007669"/>
    <property type="project" value="InterPro"/>
</dbReference>
<dbReference type="InterPro" id="IPR012337">
    <property type="entry name" value="RNaseH-like_sf"/>
</dbReference>
<evidence type="ECO:0000256" key="5">
    <source>
        <dbReference type="ARBA" id="ARBA00022723"/>
    </source>
</evidence>
<evidence type="ECO:0000256" key="7">
    <source>
        <dbReference type="ARBA" id="ARBA00022801"/>
    </source>
</evidence>
<evidence type="ECO:0000256" key="6">
    <source>
        <dbReference type="ARBA" id="ARBA00022759"/>
    </source>
</evidence>
<dbReference type="PANTHER" id="PTHR10642">
    <property type="entry name" value="RIBONUCLEASE H1"/>
    <property type="match status" value="1"/>
</dbReference>
<reference evidence="9" key="1">
    <citation type="submission" date="2021-12" db="EMBL/GenBank/DDBJ databases">
        <authorList>
            <person name="Martin H S."/>
        </authorList>
    </citation>
    <scope>NUCLEOTIDE SEQUENCE</scope>
</reference>
<sequence length="517" mass="59474">MKQTDKINIKELNSEEIEKYITEMTKTIQKACDETLRPKRNSIDRVPWWTPKLEEHKKEVIKLHHRLQDLVKGRKPIENILKEREEAREKSENIKIIYEHVIEPIVTYAAGIWGEAVKYKVVRDTLTSMQRLFALQIIRAFRTVSANAAIALATLKPLHLKVGEVAAKENTKKIKTCKFLPEDIRLDEPAHHSKLLHPAHRTTIQIIKVNNQEELNIATDNINLKIYTDGSKLDDGRVGAAFVVFKPDGTNIIKKYKLHTSCSVFQAELLAIHKSIKWATTEYTSSNIAIISDSLSGLNAIADSSNTNQLIVKIHDDIKAIREEKGKVIFCWVKSHTGIAGNEAADTSAKSAAASHQPLTFDRFPLSYVKHRLAKETEVEANEIYRNSLKGIVTKNQLPNLNIINELWKVTTPTFELTQFLTGHGYHLEYLKRFKIKTTNICPCSDREIQTQEHLIKICPRYNKFRIDHQINSNNHNMENPYDIKELIEKKECMKTYLKLIKNIIRTLKEYNNNMNT</sequence>
<dbReference type="PANTHER" id="PTHR10642:SF26">
    <property type="entry name" value="RIBONUCLEASE H1"/>
    <property type="match status" value="1"/>
</dbReference>
<protein>
    <recommendedName>
        <fullName evidence="3">ribonuclease H</fullName>
        <ecNumber evidence="3">3.1.26.4</ecNumber>
    </recommendedName>
</protein>
<dbReference type="InterPro" id="IPR036397">
    <property type="entry name" value="RNaseH_sf"/>
</dbReference>